<dbReference type="Gene3D" id="3.30.2310.20">
    <property type="entry name" value="RelE-like"/>
    <property type="match status" value="1"/>
</dbReference>
<sequence>MKFKPRKTFEHDLKRLAKLDSSIVDEVREAIDILLEAGRLPEEFGDHPLQRRWSGYQEFHLRDTPKGTNPNDINDVLVVYRWDYDELILVGVRVGSHQTLFNNANQKYK</sequence>
<comment type="caution">
    <text evidence="2">The sequence shown here is derived from an EMBL/GenBank/DDBJ whole genome shotgun (WGS) entry which is preliminary data.</text>
</comment>
<dbReference type="Pfam" id="PF15738">
    <property type="entry name" value="YafQ_toxin"/>
    <property type="match status" value="1"/>
</dbReference>
<dbReference type="InterPro" id="IPR004386">
    <property type="entry name" value="Toxin_YafQ-like"/>
</dbReference>
<protein>
    <submittedName>
        <fullName evidence="2">mRNA interferase YafQ</fullName>
    </submittedName>
</protein>
<dbReference type="PANTHER" id="PTHR40588">
    <property type="entry name" value="MRNA INTERFERASE TOXIN YAFQ"/>
    <property type="match status" value="1"/>
</dbReference>
<evidence type="ECO:0000313" key="2">
    <source>
        <dbReference type="EMBL" id="PVY86261.1"/>
    </source>
</evidence>
<dbReference type="OrthoDB" id="7030467at2"/>
<dbReference type="RefSeq" id="WP_089937506.1">
    <property type="nucleotide sequence ID" value="NZ_CAKOEX010000001.1"/>
</dbReference>
<dbReference type="SUPFAM" id="SSF143011">
    <property type="entry name" value="RelE-like"/>
    <property type="match status" value="1"/>
</dbReference>
<gene>
    <name evidence="2" type="ORF">C7384_101176</name>
</gene>
<dbReference type="InterPro" id="IPR035093">
    <property type="entry name" value="RelE/ParE_toxin_dom_sf"/>
</dbReference>
<organism evidence="2 3">
    <name type="scientific">Convivina intestini</name>
    <dbReference type="NCBI Taxonomy" id="1505726"/>
    <lineage>
        <taxon>Bacteria</taxon>
        <taxon>Bacillati</taxon>
        <taxon>Bacillota</taxon>
        <taxon>Bacilli</taxon>
        <taxon>Lactobacillales</taxon>
        <taxon>Lactobacillaceae</taxon>
        <taxon>Convivina</taxon>
    </lineage>
</organism>
<dbReference type="Proteomes" id="UP000245433">
    <property type="component" value="Unassembled WGS sequence"/>
</dbReference>
<dbReference type="InterPro" id="IPR007712">
    <property type="entry name" value="RelE/ParE_toxin"/>
</dbReference>
<proteinExistence type="predicted"/>
<accession>A0A2U1DF07</accession>
<reference evidence="2 3" key="1">
    <citation type="submission" date="2018-04" db="EMBL/GenBank/DDBJ databases">
        <title>Genomic Encyclopedia of Type Strains, Phase IV (KMG-IV): sequencing the most valuable type-strain genomes for metagenomic binning, comparative biology and taxonomic classification.</title>
        <authorList>
            <person name="Goeker M."/>
        </authorList>
    </citation>
    <scope>NUCLEOTIDE SEQUENCE [LARGE SCALE GENOMIC DNA]</scope>
    <source>
        <strain evidence="2 3">DSM 28795</strain>
    </source>
</reference>
<dbReference type="NCBIfam" id="TIGR02385">
    <property type="entry name" value="RelE_StbE"/>
    <property type="match status" value="1"/>
</dbReference>
<dbReference type="PANTHER" id="PTHR40588:SF1">
    <property type="entry name" value="MRNA INTERFERASE TOXIN YAFQ"/>
    <property type="match status" value="1"/>
</dbReference>
<dbReference type="GO" id="GO:0006402">
    <property type="term" value="P:mRNA catabolic process"/>
    <property type="evidence" value="ECO:0007669"/>
    <property type="project" value="TreeGrafter"/>
</dbReference>
<evidence type="ECO:0000256" key="1">
    <source>
        <dbReference type="ARBA" id="ARBA00022649"/>
    </source>
</evidence>
<dbReference type="AlphaFoldDB" id="A0A2U1DF07"/>
<keyword evidence="3" id="KW-1185">Reference proteome</keyword>
<name>A0A2U1DF07_9LACO</name>
<evidence type="ECO:0000313" key="3">
    <source>
        <dbReference type="Proteomes" id="UP000245433"/>
    </source>
</evidence>
<keyword evidence="1" id="KW-1277">Toxin-antitoxin system</keyword>
<dbReference type="GO" id="GO:0006415">
    <property type="term" value="P:translational termination"/>
    <property type="evidence" value="ECO:0007669"/>
    <property type="project" value="TreeGrafter"/>
</dbReference>
<dbReference type="EMBL" id="QEKT01000001">
    <property type="protein sequence ID" value="PVY86261.1"/>
    <property type="molecule type" value="Genomic_DNA"/>
</dbReference>
<dbReference type="GO" id="GO:0004521">
    <property type="term" value="F:RNA endonuclease activity"/>
    <property type="evidence" value="ECO:0007669"/>
    <property type="project" value="TreeGrafter"/>
</dbReference>